<dbReference type="SMART" id="SM00448">
    <property type="entry name" value="REC"/>
    <property type="match status" value="1"/>
</dbReference>
<evidence type="ECO:0000256" key="2">
    <source>
        <dbReference type="ARBA" id="ARBA00023012"/>
    </source>
</evidence>
<dbReference type="AlphaFoldDB" id="A0A934WJQ7"/>
<feature type="modified residue" description="4-aspartylphosphate" evidence="3">
    <location>
        <position position="58"/>
    </location>
</feature>
<keyword evidence="2" id="KW-0902">Two-component regulatory system</keyword>
<dbReference type="Gene3D" id="3.40.50.2300">
    <property type="match status" value="1"/>
</dbReference>
<reference evidence="6" key="2">
    <citation type="journal article" date="2020" name="Microorganisms">
        <title>Osmotic Adaptation and Compatible Solute Biosynthesis of Phototrophic Bacteria as Revealed from Genome Analyses.</title>
        <authorList>
            <person name="Imhoff J.F."/>
            <person name="Rahn T."/>
            <person name="Kunzel S."/>
            <person name="Keller A."/>
            <person name="Neulinger S.C."/>
        </authorList>
    </citation>
    <scope>NUCLEOTIDE SEQUENCE</scope>
    <source>
        <strain evidence="6">LMG 28126</strain>
    </source>
</reference>
<keyword evidence="7" id="KW-1185">Reference proteome</keyword>
<proteinExistence type="predicted"/>
<feature type="compositionally biased region" description="Low complexity" evidence="4">
    <location>
        <begin position="136"/>
        <end position="156"/>
    </location>
</feature>
<feature type="compositionally biased region" description="Pro residues" evidence="4">
    <location>
        <begin position="157"/>
        <end position="167"/>
    </location>
</feature>
<sequence>GNGVLGGLRLLAADDNATNRQVLAAMLRPTGAALTLVADGAQAVDAWAPGRFDVLLLDISMPVMDGVTALARIAGHAAAAGVAPPPALAVTANVMPHQLHEYLAAGFAGHAGKPFRSAQLIAAIAAVSAGGAAATCAAGPAADPAPGALPQSDPQSDPQPAPHPDPAADPVTAPASGPAAQSADVPTP</sequence>
<evidence type="ECO:0000256" key="1">
    <source>
        <dbReference type="ARBA" id="ARBA00022553"/>
    </source>
</evidence>
<dbReference type="SUPFAM" id="SSF52172">
    <property type="entry name" value="CheY-like"/>
    <property type="match status" value="1"/>
</dbReference>
<dbReference type="Proteomes" id="UP000706333">
    <property type="component" value="Unassembled WGS sequence"/>
</dbReference>
<feature type="domain" description="Response regulatory" evidence="5">
    <location>
        <begin position="9"/>
        <end position="128"/>
    </location>
</feature>
<accession>A0A934WJQ7</accession>
<dbReference type="InterPro" id="IPR001789">
    <property type="entry name" value="Sig_transdc_resp-reg_receiver"/>
</dbReference>
<keyword evidence="1 3" id="KW-0597">Phosphoprotein</keyword>
<dbReference type="RefSeq" id="WP_207186619.1">
    <property type="nucleotide sequence ID" value="NZ_NHSD01000273.1"/>
</dbReference>
<evidence type="ECO:0000313" key="7">
    <source>
        <dbReference type="Proteomes" id="UP000706333"/>
    </source>
</evidence>
<protein>
    <recommendedName>
        <fullName evidence="5">Response regulatory domain-containing protein</fullName>
    </recommendedName>
</protein>
<dbReference type="EMBL" id="NHSD01000273">
    <property type="protein sequence ID" value="MBK5927763.1"/>
    <property type="molecule type" value="Genomic_DNA"/>
</dbReference>
<evidence type="ECO:0000313" key="6">
    <source>
        <dbReference type="EMBL" id="MBK5927763.1"/>
    </source>
</evidence>
<dbReference type="PANTHER" id="PTHR45339:SF1">
    <property type="entry name" value="HYBRID SIGNAL TRANSDUCTION HISTIDINE KINASE J"/>
    <property type="match status" value="1"/>
</dbReference>
<dbReference type="Pfam" id="PF00072">
    <property type="entry name" value="Response_reg"/>
    <property type="match status" value="1"/>
</dbReference>
<evidence type="ECO:0000256" key="4">
    <source>
        <dbReference type="SAM" id="MobiDB-lite"/>
    </source>
</evidence>
<reference evidence="6" key="1">
    <citation type="submission" date="2017-05" db="EMBL/GenBank/DDBJ databases">
        <authorList>
            <person name="Imhoff J.F."/>
            <person name="Rahn T."/>
            <person name="Kuenzel S."/>
            <person name="Neulinger S.C."/>
        </authorList>
    </citation>
    <scope>NUCLEOTIDE SEQUENCE</scope>
    <source>
        <strain evidence="6">LMG 28126</strain>
    </source>
</reference>
<evidence type="ECO:0000256" key="3">
    <source>
        <dbReference type="PROSITE-ProRule" id="PRU00169"/>
    </source>
</evidence>
<comment type="caution">
    <text evidence="6">The sequence shown here is derived from an EMBL/GenBank/DDBJ whole genome shotgun (WGS) entry which is preliminary data.</text>
</comment>
<dbReference type="GO" id="GO:0000160">
    <property type="term" value="P:phosphorelay signal transduction system"/>
    <property type="evidence" value="ECO:0007669"/>
    <property type="project" value="UniProtKB-KW"/>
</dbReference>
<name>A0A934WJQ7_9RHOB</name>
<dbReference type="PROSITE" id="PS50110">
    <property type="entry name" value="RESPONSE_REGULATORY"/>
    <property type="match status" value="1"/>
</dbReference>
<dbReference type="PANTHER" id="PTHR45339">
    <property type="entry name" value="HYBRID SIGNAL TRANSDUCTION HISTIDINE KINASE J"/>
    <property type="match status" value="1"/>
</dbReference>
<dbReference type="CDD" id="cd17546">
    <property type="entry name" value="REC_hyHK_CKI1_RcsC-like"/>
    <property type="match status" value="1"/>
</dbReference>
<dbReference type="InterPro" id="IPR011006">
    <property type="entry name" value="CheY-like_superfamily"/>
</dbReference>
<gene>
    <name evidence="6" type="ORF">CCR87_10555</name>
</gene>
<evidence type="ECO:0000259" key="5">
    <source>
        <dbReference type="PROSITE" id="PS50110"/>
    </source>
</evidence>
<organism evidence="6 7">
    <name type="scientific">Rhodobaculum claviforme</name>
    <dbReference type="NCBI Taxonomy" id="1549854"/>
    <lineage>
        <taxon>Bacteria</taxon>
        <taxon>Pseudomonadati</taxon>
        <taxon>Pseudomonadota</taxon>
        <taxon>Alphaproteobacteria</taxon>
        <taxon>Rhodobacterales</taxon>
        <taxon>Paracoccaceae</taxon>
        <taxon>Rhodobaculum</taxon>
    </lineage>
</organism>
<feature type="non-terminal residue" evidence="6">
    <location>
        <position position="1"/>
    </location>
</feature>
<feature type="region of interest" description="Disordered" evidence="4">
    <location>
        <begin position="136"/>
        <end position="188"/>
    </location>
</feature>